<dbReference type="OrthoDB" id="5751261at2"/>
<comment type="caution">
    <text evidence="7">The sequence shown here is derived from an EMBL/GenBank/DDBJ whole genome shotgun (WGS) entry which is preliminary data.</text>
</comment>
<dbReference type="GO" id="GO:0005886">
    <property type="term" value="C:plasma membrane"/>
    <property type="evidence" value="ECO:0007669"/>
    <property type="project" value="UniProtKB-SubCell"/>
</dbReference>
<feature type="transmembrane region" description="Helical" evidence="6">
    <location>
        <begin position="472"/>
        <end position="494"/>
    </location>
</feature>
<feature type="transmembrane region" description="Helical" evidence="6">
    <location>
        <begin position="405"/>
        <end position="426"/>
    </location>
</feature>
<proteinExistence type="predicted"/>
<dbReference type="AlphaFoldDB" id="A0A3R9NZ84"/>
<evidence type="ECO:0000313" key="7">
    <source>
        <dbReference type="EMBL" id="RSK40822.1"/>
    </source>
</evidence>
<evidence type="ECO:0000256" key="2">
    <source>
        <dbReference type="ARBA" id="ARBA00022475"/>
    </source>
</evidence>
<feature type="transmembrane region" description="Helical" evidence="6">
    <location>
        <begin position="255"/>
        <end position="274"/>
    </location>
</feature>
<feature type="transmembrane region" description="Helical" evidence="6">
    <location>
        <begin position="89"/>
        <end position="113"/>
    </location>
</feature>
<gene>
    <name evidence="7" type="ORF">EI293_17885</name>
</gene>
<evidence type="ECO:0000256" key="1">
    <source>
        <dbReference type="ARBA" id="ARBA00004651"/>
    </source>
</evidence>
<feature type="transmembrane region" description="Helical" evidence="6">
    <location>
        <begin position="312"/>
        <end position="330"/>
    </location>
</feature>
<feature type="transmembrane region" description="Helical" evidence="6">
    <location>
        <begin position="48"/>
        <end position="69"/>
    </location>
</feature>
<feature type="transmembrane region" description="Helical" evidence="6">
    <location>
        <begin position="379"/>
        <end position="399"/>
    </location>
</feature>
<keyword evidence="3 6" id="KW-0812">Transmembrane</keyword>
<dbReference type="RefSeq" id="WP_125439926.1">
    <property type="nucleotide sequence ID" value="NZ_RWIU01000007.1"/>
</dbReference>
<dbReference type="Pfam" id="PF01943">
    <property type="entry name" value="Polysacc_synt"/>
    <property type="match status" value="1"/>
</dbReference>
<evidence type="ECO:0000256" key="3">
    <source>
        <dbReference type="ARBA" id="ARBA00022692"/>
    </source>
</evidence>
<dbReference type="InterPro" id="IPR002797">
    <property type="entry name" value="Polysacc_synth"/>
</dbReference>
<feature type="transmembrane region" description="Helical" evidence="6">
    <location>
        <begin position="350"/>
        <end position="372"/>
    </location>
</feature>
<feature type="transmembrane region" description="Helical" evidence="6">
    <location>
        <begin position="12"/>
        <end position="36"/>
    </location>
</feature>
<sequence length="515" mass="57231">MAEISRTKSAFWGTVSTQAFTIISMVVSIVSTPLMVKYLDKDAYGLSIIFFQIVNYLALFDFGLSSAVIRNLALHRGDDEHNRLMVNRIMSTGVLVAAGFGLLVAILGISLAPLLPKAYDLRPELAAPAVPIIITLSLLVGGQFIQRGLGGIFFAHHRQALIATPIFAVNLLTTGLTLLLLWRGVGLWTFVYANLFQLFGNGIVQIWLLRRYYPNVRISPRFYDKALTHSMLGYGFFMFLHGLATQVILYTDRLVIGKVLSLALVAVFSLTVRIPEVGMNLLGRVTENALPAVAEIVVHEGPARARVYFHRMMLLIVVMSLAAFWLMLALDEWFIRLWVGPDFFAGQQVLVLALIIMVQQTITRTGVFFLNAKGIARPLSFAAMIEAALNLTLSIGLGYKMGMSGILLGTILAALLTSVWYVPYLLRKHLEISMMDSLVRPILGPTLGVSAAGVAIYFLVRALDAMPFFNNWLWFLPIGAVVSLLMGIFVWLVYLRKPLGEYVPPRFRRYLLVQS</sequence>
<organism evidence="7 8">
    <name type="scientific">Hymenobacter perfusus</name>
    <dbReference type="NCBI Taxonomy" id="1236770"/>
    <lineage>
        <taxon>Bacteria</taxon>
        <taxon>Pseudomonadati</taxon>
        <taxon>Bacteroidota</taxon>
        <taxon>Cytophagia</taxon>
        <taxon>Cytophagales</taxon>
        <taxon>Hymenobacteraceae</taxon>
        <taxon>Hymenobacter</taxon>
    </lineage>
</organism>
<dbReference type="Proteomes" id="UP000270291">
    <property type="component" value="Unassembled WGS sequence"/>
</dbReference>
<dbReference type="PANTHER" id="PTHR30250">
    <property type="entry name" value="PST FAMILY PREDICTED COLANIC ACID TRANSPORTER"/>
    <property type="match status" value="1"/>
</dbReference>
<keyword evidence="4 6" id="KW-1133">Transmembrane helix</keyword>
<keyword evidence="8" id="KW-1185">Reference proteome</keyword>
<feature type="transmembrane region" description="Helical" evidence="6">
    <location>
        <begin position="191"/>
        <end position="210"/>
    </location>
</feature>
<comment type="subcellular location">
    <subcellularLocation>
        <location evidence="1">Cell membrane</location>
        <topology evidence="1">Multi-pass membrane protein</topology>
    </subcellularLocation>
</comment>
<evidence type="ECO:0000256" key="5">
    <source>
        <dbReference type="ARBA" id="ARBA00023136"/>
    </source>
</evidence>
<evidence type="ECO:0000256" key="6">
    <source>
        <dbReference type="SAM" id="Phobius"/>
    </source>
</evidence>
<dbReference type="EMBL" id="RWIU01000007">
    <property type="protein sequence ID" value="RSK40822.1"/>
    <property type="molecule type" value="Genomic_DNA"/>
</dbReference>
<keyword evidence="5 6" id="KW-0472">Membrane</keyword>
<evidence type="ECO:0000313" key="8">
    <source>
        <dbReference type="Proteomes" id="UP000270291"/>
    </source>
</evidence>
<feature type="transmembrane region" description="Helical" evidence="6">
    <location>
        <begin position="231"/>
        <end position="249"/>
    </location>
</feature>
<evidence type="ECO:0008006" key="9">
    <source>
        <dbReference type="Google" id="ProtNLM"/>
    </source>
</evidence>
<evidence type="ECO:0000256" key="4">
    <source>
        <dbReference type="ARBA" id="ARBA00022989"/>
    </source>
</evidence>
<feature type="transmembrane region" description="Helical" evidence="6">
    <location>
        <begin position="166"/>
        <end position="185"/>
    </location>
</feature>
<reference evidence="7 8" key="1">
    <citation type="submission" date="2018-12" db="EMBL/GenBank/DDBJ databases">
        <authorList>
            <person name="Feng G."/>
            <person name="Zhu H."/>
        </authorList>
    </citation>
    <scope>NUCLEOTIDE SEQUENCE [LARGE SCALE GENOMIC DNA]</scope>
    <source>
        <strain evidence="7 8">LMG 26000</strain>
    </source>
</reference>
<feature type="transmembrane region" description="Helical" evidence="6">
    <location>
        <begin position="438"/>
        <end position="460"/>
    </location>
</feature>
<feature type="transmembrane region" description="Helical" evidence="6">
    <location>
        <begin position="125"/>
        <end position="145"/>
    </location>
</feature>
<protein>
    <recommendedName>
        <fullName evidence="9">Polysaccharide biosynthesis protein C-terminal domain-containing protein</fullName>
    </recommendedName>
</protein>
<name>A0A3R9NZ84_9BACT</name>
<dbReference type="PANTHER" id="PTHR30250:SF26">
    <property type="entry name" value="PSMA PROTEIN"/>
    <property type="match status" value="1"/>
</dbReference>
<keyword evidence="2" id="KW-1003">Cell membrane</keyword>
<dbReference type="InterPro" id="IPR050833">
    <property type="entry name" value="Poly_Biosynth_Transport"/>
</dbReference>
<accession>A0A3R9NZ84</accession>